<keyword evidence="3" id="KW-1003">Cell membrane</keyword>
<accession>A0A5C8NEG0</accession>
<dbReference type="EMBL" id="VDUX01000010">
    <property type="protein sequence ID" value="TXL56561.1"/>
    <property type="molecule type" value="Genomic_DNA"/>
</dbReference>
<evidence type="ECO:0000256" key="3">
    <source>
        <dbReference type="ARBA" id="ARBA00022475"/>
    </source>
</evidence>
<dbReference type="Proteomes" id="UP000321571">
    <property type="component" value="Unassembled WGS sequence"/>
</dbReference>
<dbReference type="GO" id="GO:0005886">
    <property type="term" value="C:plasma membrane"/>
    <property type="evidence" value="ECO:0007669"/>
    <property type="project" value="UniProtKB-SubCell"/>
</dbReference>
<evidence type="ECO:0000256" key="4">
    <source>
        <dbReference type="ARBA" id="ARBA00022692"/>
    </source>
</evidence>
<feature type="transmembrane region" description="Helical" evidence="7">
    <location>
        <begin position="158"/>
        <end position="181"/>
    </location>
</feature>
<protein>
    <submittedName>
        <fullName evidence="9">DedA family protein</fullName>
    </submittedName>
</protein>
<evidence type="ECO:0000259" key="8">
    <source>
        <dbReference type="Pfam" id="PF09335"/>
    </source>
</evidence>
<evidence type="ECO:0000313" key="10">
    <source>
        <dbReference type="Proteomes" id="UP000321571"/>
    </source>
</evidence>
<organism evidence="9 10">
    <name type="scientific">Aeromicrobium terrae</name>
    <dbReference type="NCBI Taxonomy" id="2498846"/>
    <lineage>
        <taxon>Bacteria</taxon>
        <taxon>Bacillati</taxon>
        <taxon>Actinomycetota</taxon>
        <taxon>Actinomycetes</taxon>
        <taxon>Propionibacteriales</taxon>
        <taxon>Nocardioidaceae</taxon>
        <taxon>Aeromicrobium</taxon>
    </lineage>
</organism>
<comment type="subcellular location">
    <subcellularLocation>
        <location evidence="1">Cell membrane</location>
        <topology evidence="1">Multi-pass membrane protein</topology>
    </subcellularLocation>
</comment>
<gene>
    <name evidence="9" type="ORF">FHP06_15570</name>
</gene>
<dbReference type="PANTHER" id="PTHR42709:SF6">
    <property type="entry name" value="UNDECAPRENYL PHOSPHATE TRANSPORTER A"/>
    <property type="match status" value="1"/>
</dbReference>
<evidence type="ECO:0000313" key="9">
    <source>
        <dbReference type="EMBL" id="TXL56561.1"/>
    </source>
</evidence>
<comment type="similarity">
    <text evidence="2">Belongs to the DedA family.</text>
</comment>
<feature type="transmembrane region" description="Helical" evidence="7">
    <location>
        <begin position="32"/>
        <end position="50"/>
    </location>
</feature>
<feature type="transmembrane region" description="Helical" evidence="7">
    <location>
        <begin position="70"/>
        <end position="92"/>
    </location>
</feature>
<dbReference type="InterPro" id="IPR032816">
    <property type="entry name" value="VTT_dom"/>
</dbReference>
<dbReference type="AlphaFoldDB" id="A0A5C8NEG0"/>
<keyword evidence="5 7" id="KW-1133">Transmembrane helix</keyword>
<dbReference type="PANTHER" id="PTHR42709">
    <property type="entry name" value="ALKALINE PHOSPHATASE LIKE PROTEIN"/>
    <property type="match status" value="1"/>
</dbReference>
<keyword evidence="6 7" id="KW-0472">Membrane</keyword>
<evidence type="ECO:0000256" key="6">
    <source>
        <dbReference type="ARBA" id="ARBA00023136"/>
    </source>
</evidence>
<reference evidence="9 10" key="1">
    <citation type="submission" date="2019-06" db="EMBL/GenBank/DDBJ databases">
        <title>Aeromicrobium sp. nov., isolated from a maize field.</title>
        <authorList>
            <person name="Lin S.-Y."/>
            <person name="Tsai C.-F."/>
            <person name="Young C.-C."/>
        </authorList>
    </citation>
    <scope>NUCLEOTIDE SEQUENCE [LARGE SCALE GENOMIC DNA]</scope>
    <source>
        <strain evidence="9 10">CC-CFT486</strain>
    </source>
</reference>
<feature type="domain" description="VTT" evidence="8">
    <location>
        <begin position="50"/>
        <end position="179"/>
    </location>
</feature>
<evidence type="ECO:0000256" key="7">
    <source>
        <dbReference type="SAM" id="Phobius"/>
    </source>
</evidence>
<dbReference type="Pfam" id="PF09335">
    <property type="entry name" value="VTT_dom"/>
    <property type="match status" value="1"/>
</dbReference>
<proteinExistence type="inferred from homology"/>
<feature type="transmembrane region" description="Helical" evidence="7">
    <location>
        <begin position="193"/>
        <end position="211"/>
    </location>
</feature>
<evidence type="ECO:0000256" key="1">
    <source>
        <dbReference type="ARBA" id="ARBA00004651"/>
    </source>
</evidence>
<evidence type="ECO:0000256" key="5">
    <source>
        <dbReference type="ARBA" id="ARBA00022989"/>
    </source>
</evidence>
<dbReference type="OrthoDB" id="9813426at2"/>
<keyword evidence="10" id="KW-1185">Reference proteome</keyword>
<comment type="caution">
    <text evidence="9">The sequence shown here is derived from an EMBL/GenBank/DDBJ whole genome shotgun (WGS) entry which is preliminary data.</text>
</comment>
<sequence>MAVTILADLAAETSAVPTDGLTGLVADLMGDLGLFGAGLVLAVETFFPFLPSEVALPLAGFTASIPGNFGLVAVIVATTIGSVVGALALYAFSRAFGRDRTRALLLKAPLVTARDIDKGEAWFARNASAAVFFGRMVPAVRSLVSVPAGVEAMGVARFTLWTAAGSLIWNTIWIVAGYQLGSNWEKVEEYANILKYLLVVVVVAAVAWFVWTHLKARRAA</sequence>
<keyword evidence="4 7" id="KW-0812">Transmembrane</keyword>
<name>A0A5C8NEG0_9ACTN</name>
<dbReference type="InterPro" id="IPR051311">
    <property type="entry name" value="DedA_domain"/>
</dbReference>
<evidence type="ECO:0000256" key="2">
    <source>
        <dbReference type="ARBA" id="ARBA00010792"/>
    </source>
</evidence>